<dbReference type="PANTHER" id="PTHR43611:SF3">
    <property type="entry name" value="FLAVIN MONONUCLEOTIDE HYDROLASE 1, CHLOROPLATIC"/>
    <property type="match status" value="1"/>
</dbReference>
<dbReference type="Pfam" id="PF00702">
    <property type="entry name" value="Hydrolase"/>
    <property type="match status" value="1"/>
</dbReference>
<organism evidence="1 2">
    <name type="scientific">Candidatus Segetimicrobium genomatis</name>
    <dbReference type="NCBI Taxonomy" id="2569760"/>
    <lineage>
        <taxon>Bacteria</taxon>
        <taxon>Bacillati</taxon>
        <taxon>Candidatus Sysuimicrobiota</taxon>
        <taxon>Candidatus Sysuimicrobiia</taxon>
        <taxon>Candidatus Sysuimicrobiales</taxon>
        <taxon>Candidatus Segetimicrobiaceae</taxon>
        <taxon>Candidatus Segetimicrobium</taxon>
    </lineage>
</organism>
<dbReference type="EMBL" id="VBAI01000299">
    <property type="protein sequence ID" value="TMJ06994.1"/>
    <property type="molecule type" value="Genomic_DNA"/>
</dbReference>
<dbReference type="Gene3D" id="3.40.50.1000">
    <property type="entry name" value="HAD superfamily/HAD-like"/>
    <property type="match status" value="1"/>
</dbReference>
<accession>A0A537LG54</accession>
<sequence length="223" mass="24737">MVGSNLQALILDYGEVLSHPQRVEVVRRLAHGVGVSVDQFTAAYLQHRVAYHINLPASVYWSRVLDSLGVASPAGQSTIQWLTEGDADSWTAYRDEVWELARSFRDAGGVTAMLSNGVPEVMARVRSERELATYFDAVIVSCEVGVAKPDPTIYEIILSRLRVEPHKALFVDDRIENLEGAARLGLRVFRFFGDGAVNQLRTVLQASIDTDPSTKRVSQKPIR</sequence>
<dbReference type="NCBIfam" id="TIGR01549">
    <property type="entry name" value="HAD-SF-IA-v1"/>
    <property type="match status" value="1"/>
</dbReference>
<dbReference type="SFLD" id="SFLDS00003">
    <property type="entry name" value="Haloacid_Dehalogenase"/>
    <property type="match status" value="1"/>
</dbReference>
<reference evidence="1 2" key="1">
    <citation type="journal article" date="2019" name="Nat. Microbiol.">
        <title>Mediterranean grassland soil C-N compound turnover is dependent on rainfall and depth, and is mediated by genomically divergent microorganisms.</title>
        <authorList>
            <person name="Diamond S."/>
            <person name="Andeer P.F."/>
            <person name="Li Z."/>
            <person name="Crits-Christoph A."/>
            <person name="Burstein D."/>
            <person name="Anantharaman K."/>
            <person name="Lane K.R."/>
            <person name="Thomas B.C."/>
            <person name="Pan C."/>
            <person name="Northen T.R."/>
            <person name="Banfield J.F."/>
        </authorList>
    </citation>
    <scope>NUCLEOTIDE SEQUENCE [LARGE SCALE GENOMIC DNA]</scope>
    <source>
        <strain evidence="1">NP_1</strain>
    </source>
</reference>
<dbReference type="InterPro" id="IPR006439">
    <property type="entry name" value="HAD-SF_hydro_IA"/>
</dbReference>
<dbReference type="SUPFAM" id="SSF56784">
    <property type="entry name" value="HAD-like"/>
    <property type="match status" value="1"/>
</dbReference>
<comment type="caution">
    <text evidence="1">The sequence shown here is derived from an EMBL/GenBank/DDBJ whole genome shotgun (WGS) entry which is preliminary data.</text>
</comment>
<dbReference type="InterPro" id="IPR023214">
    <property type="entry name" value="HAD_sf"/>
</dbReference>
<dbReference type="AlphaFoldDB" id="A0A537LG54"/>
<dbReference type="NCBIfam" id="TIGR01509">
    <property type="entry name" value="HAD-SF-IA-v3"/>
    <property type="match status" value="1"/>
</dbReference>
<dbReference type="PRINTS" id="PR00413">
    <property type="entry name" value="HADHALOGNASE"/>
</dbReference>
<name>A0A537LG54_9BACT</name>
<proteinExistence type="predicted"/>
<dbReference type="SFLD" id="SFLDG01129">
    <property type="entry name" value="C1.5:_HAD__Beta-PGM__Phosphata"/>
    <property type="match status" value="1"/>
</dbReference>
<evidence type="ECO:0000313" key="2">
    <source>
        <dbReference type="Proteomes" id="UP000315217"/>
    </source>
</evidence>
<dbReference type="PANTHER" id="PTHR43611">
    <property type="entry name" value="ALPHA-D-GLUCOSE 1-PHOSPHATE PHOSPHATASE"/>
    <property type="match status" value="1"/>
</dbReference>
<dbReference type="InterPro" id="IPR036412">
    <property type="entry name" value="HAD-like_sf"/>
</dbReference>
<gene>
    <name evidence="1" type="ORF">E6G98_14020</name>
</gene>
<evidence type="ECO:0000313" key="1">
    <source>
        <dbReference type="EMBL" id="TMJ06994.1"/>
    </source>
</evidence>
<dbReference type="CDD" id="cd02603">
    <property type="entry name" value="HAD_sEH-N_like"/>
    <property type="match status" value="1"/>
</dbReference>
<dbReference type="Proteomes" id="UP000315217">
    <property type="component" value="Unassembled WGS sequence"/>
</dbReference>
<protein>
    <submittedName>
        <fullName evidence="1">HAD family phosphatase</fullName>
    </submittedName>
</protein>